<reference evidence="2 3" key="1">
    <citation type="journal article" date="2024" name="Microbiol. Resour. Announc.">
        <title>Genome annotations for the ascomycete fungi Trichoderma harzianum, Trichoderma aggressivum, and Purpureocillium lilacinum.</title>
        <authorList>
            <person name="Beijen E.P.W."/>
            <person name="Ohm R.A."/>
        </authorList>
    </citation>
    <scope>NUCLEOTIDE SEQUENCE [LARGE SCALE GENOMIC DNA]</scope>
    <source>
        <strain evidence="2 3">CBS 150709</strain>
    </source>
</reference>
<evidence type="ECO:0000256" key="1">
    <source>
        <dbReference type="PROSITE-ProRule" id="PRU10141"/>
    </source>
</evidence>
<evidence type="ECO:0000313" key="3">
    <source>
        <dbReference type="Proteomes" id="UP001287286"/>
    </source>
</evidence>
<dbReference type="InterPro" id="IPR017441">
    <property type="entry name" value="Protein_kinase_ATP_BS"/>
</dbReference>
<evidence type="ECO:0000313" key="2">
    <source>
        <dbReference type="EMBL" id="KAK4074641.1"/>
    </source>
</evidence>
<dbReference type="PROSITE" id="PS00107">
    <property type="entry name" value="PROTEIN_KINASE_ATP"/>
    <property type="match status" value="1"/>
</dbReference>
<name>A0ABR0BFR1_PURLI</name>
<organism evidence="2 3">
    <name type="scientific">Purpureocillium lilacinum</name>
    <name type="common">Paecilomyces lilacinus</name>
    <dbReference type="NCBI Taxonomy" id="33203"/>
    <lineage>
        <taxon>Eukaryota</taxon>
        <taxon>Fungi</taxon>
        <taxon>Dikarya</taxon>
        <taxon>Ascomycota</taxon>
        <taxon>Pezizomycotina</taxon>
        <taxon>Sordariomycetes</taxon>
        <taxon>Hypocreomycetidae</taxon>
        <taxon>Hypocreales</taxon>
        <taxon>Ophiocordycipitaceae</taxon>
        <taxon>Purpureocillium</taxon>
    </lineage>
</organism>
<dbReference type="SUPFAM" id="SSF56112">
    <property type="entry name" value="Protein kinase-like (PK-like)"/>
    <property type="match status" value="1"/>
</dbReference>
<comment type="caution">
    <text evidence="2">The sequence shown here is derived from an EMBL/GenBank/DDBJ whole genome shotgun (WGS) entry which is preliminary data.</text>
</comment>
<keyword evidence="3" id="KW-1185">Reference proteome</keyword>
<gene>
    <name evidence="2" type="ORF">Purlil1_12918</name>
</gene>
<dbReference type="EMBL" id="JAWRVI010000146">
    <property type="protein sequence ID" value="KAK4074641.1"/>
    <property type="molecule type" value="Genomic_DNA"/>
</dbReference>
<evidence type="ECO:0008006" key="4">
    <source>
        <dbReference type="Google" id="ProtNLM"/>
    </source>
</evidence>
<protein>
    <recommendedName>
        <fullName evidence="4">Protein kinase domain-containing protein</fullName>
    </recommendedName>
</protein>
<keyword evidence="1" id="KW-0067">ATP-binding</keyword>
<dbReference type="Proteomes" id="UP001287286">
    <property type="component" value="Unassembled WGS sequence"/>
</dbReference>
<proteinExistence type="predicted"/>
<sequence length="218" mass="23781">MYGVRPHQALFQVHSTGRFCLQAISKSSETSLGSNPVSKEQRVLNEPTVKVNFGALSYRIQYARSSYSENYHSQLVNYLNEHLKTPITSADLSLTPTPSDVAAIKVGQWHLTTGTIGSGVSGRVSIGTNISGTVVALKRMTVDKGMVEVRPFQEKLGALSSLVERHNESRILRLVEVITDDARGVNRTADLCFVLTPAVADTLYSMSVKSLLGDGKDR</sequence>
<accession>A0ABR0BFR1</accession>
<keyword evidence="1" id="KW-0547">Nucleotide-binding</keyword>
<dbReference type="InterPro" id="IPR011009">
    <property type="entry name" value="Kinase-like_dom_sf"/>
</dbReference>
<feature type="binding site" evidence="1">
    <location>
        <position position="138"/>
    </location>
    <ligand>
        <name>ATP</name>
        <dbReference type="ChEBI" id="CHEBI:30616"/>
    </ligand>
</feature>